<evidence type="ECO:0000259" key="2">
    <source>
        <dbReference type="Pfam" id="PF23771"/>
    </source>
</evidence>
<evidence type="ECO:0000259" key="1">
    <source>
        <dbReference type="Pfam" id="PF10979"/>
    </source>
</evidence>
<organism evidence="3 4">
    <name type="scientific">Actinocorallia libanotica</name>
    <dbReference type="NCBI Taxonomy" id="46162"/>
    <lineage>
        <taxon>Bacteria</taxon>
        <taxon>Bacillati</taxon>
        <taxon>Actinomycetota</taxon>
        <taxon>Actinomycetes</taxon>
        <taxon>Streptosporangiales</taxon>
        <taxon>Thermomonosporaceae</taxon>
        <taxon>Actinocorallia</taxon>
    </lineage>
</organism>
<dbReference type="Proteomes" id="UP001500665">
    <property type="component" value="Unassembled WGS sequence"/>
</dbReference>
<reference evidence="4" key="1">
    <citation type="journal article" date="2019" name="Int. J. Syst. Evol. Microbiol.">
        <title>The Global Catalogue of Microorganisms (GCM) 10K type strain sequencing project: providing services to taxonomists for standard genome sequencing and annotation.</title>
        <authorList>
            <consortium name="The Broad Institute Genomics Platform"/>
            <consortium name="The Broad Institute Genome Sequencing Center for Infectious Disease"/>
            <person name="Wu L."/>
            <person name="Ma J."/>
        </authorList>
    </citation>
    <scope>NUCLEOTIDE SEQUENCE [LARGE SCALE GENOMIC DNA]</scope>
    <source>
        <strain evidence="4">JCM 10696</strain>
    </source>
</reference>
<accession>A0ABP4BIG1</accession>
<dbReference type="RefSeq" id="WP_344240414.1">
    <property type="nucleotide sequence ID" value="NZ_BAAAHH010000008.1"/>
</dbReference>
<sequence length="320" mass="34918">MQEPEQLITAAMDAQFTDDLRSRDTAIALLSANSAADGPLAAALERAVRAAAERGWQPDDLRRHLARFHSPAHAALLDEPGPGDRDRLTAISRLVDVLCELRRLPRIAALTRSAAPAHPSLERIRALLAKAESTSFPAEAEALVAAAQRLMTRHSLDQAALESPGDAPTGVRLPVDNPYEEAKATLLHVVAEANRCRAVWQSDLGFSTVLGYPADLEAVELLYTSLLLQADAAMPKNGSKRRFRQSFLTSFAHHIGERLARAGEEEVTDDLLPVLARRDQAVETAVERLFPTVKAVRGRTIQDLDGWEQGRRAAKEADLT</sequence>
<dbReference type="InterPro" id="IPR024498">
    <property type="entry name" value="DUF2786"/>
</dbReference>
<protein>
    <submittedName>
        <fullName evidence="3">DUF2786 domain-containing protein</fullName>
    </submittedName>
</protein>
<dbReference type="EMBL" id="BAAAHH010000008">
    <property type="protein sequence ID" value="GAA0949401.1"/>
    <property type="molecule type" value="Genomic_DNA"/>
</dbReference>
<keyword evidence="4" id="KW-1185">Reference proteome</keyword>
<feature type="domain" description="DUF7168" evidence="2">
    <location>
        <begin position="183"/>
        <end position="286"/>
    </location>
</feature>
<dbReference type="Pfam" id="PF23771">
    <property type="entry name" value="DUF7168"/>
    <property type="match status" value="1"/>
</dbReference>
<name>A0ABP4BIG1_9ACTN</name>
<comment type="caution">
    <text evidence="3">The sequence shown here is derived from an EMBL/GenBank/DDBJ whole genome shotgun (WGS) entry which is preliminary data.</text>
</comment>
<dbReference type="InterPro" id="IPR055592">
    <property type="entry name" value="DUF7168"/>
</dbReference>
<feature type="domain" description="DUF2786" evidence="1">
    <location>
        <begin position="121"/>
        <end position="158"/>
    </location>
</feature>
<evidence type="ECO:0000313" key="4">
    <source>
        <dbReference type="Proteomes" id="UP001500665"/>
    </source>
</evidence>
<proteinExistence type="predicted"/>
<dbReference type="Pfam" id="PF10979">
    <property type="entry name" value="DUF2786"/>
    <property type="match status" value="1"/>
</dbReference>
<gene>
    <name evidence="3" type="ORF">GCM10009550_26760</name>
</gene>
<evidence type="ECO:0000313" key="3">
    <source>
        <dbReference type="EMBL" id="GAA0949401.1"/>
    </source>
</evidence>